<dbReference type="OrthoDB" id="5713052at2"/>
<dbReference type="KEGG" id="hmi:soil367_04160"/>
<reference evidence="2 3" key="1">
    <citation type="submission" date="2018-07" db="EMBL/GenBank/DDBJ databases">
        <title>Marsedoiliclastica nanhaica gen. nov. sp. nov., a novel marine hydrocarbonoclastic bacterium isolated from an in-situ enriched hydrocarbon-degrading consortium in deep-sea sediment.</title>
        <authorList>
            <person name="Dong C."/>
            <person name="Ma T."/>
            <person name="Liu R."/>
            <person name="Shao Z."/>
        </authorList>
    </citation>
    <scope>NUCLEOTIDE SEQUENCE [LARGE SCALE GENOMIC DNA]</scope>
    <source>
        <strain evidence="3">soil36-7</strain>
    </source>
</reference>
<name>A0A4P7XHB5_9ALTE</name>
<gene>
    <name evidence="2" type="ORF">soil367_04160</name>
</gene>
<evidence type="ECO:0008006" key="4">
    <source>
        <dbReference type="Google" id="ProtNLM"/>
    </source>
</evidence>
<feature type="region of interest" description="Disordered" evidence="1">
    <location>
        <begin position="26"/>
        <end position="45"/>
    </location>
</feature>
<sequence>MPRNLLNSFILGAILLLVGCDGSESTAYDEDGREQANPIDNSAPGTLSGRAMDGYLVDARVWLDLDANGRLDDGEPATATTTNGRFELDVSSLARDITVGPDLDPRDYPLALLAIAGQTIDEDNGLPVDKSFVLLAPPGANVVSPFTTLVELERRLRGSAGASTIKEDVSAATERVKVRLGPALQGFSLHLDYLRGDNSAPAMHARVISEFLAVQTNDLLSHGDPRVMLDDGSYRILAGVTLGQVRGIVDQTSAQIEAGAEEINLAAIDIPSFDLSGDDPFVLSRQRLYMKPGFLPNSDPANVADKLASVAGSAPNYLSENLSAELRYFYDAAGRLSEIEVDGWTDPSLAQLNELVRVQGYVAGLDTQFGPGLLVRYSSAFAEDNGLIPQERYVFKWGGDSPSIEWHTNNSSDGFTVPETLDEEPEALIQWSDSGIALIRDGITTELDAEYVDGEPSQFTFDGPEGTSVWNWSDDPETLPEKPEYLCERIAVSTLNYDLYDTFNVPGDGETRRLLNSTRAVEFTENVATPIEWQHLYVGAAGSAPLAPDQPGLLSERRLHLLLEPPAACDAKARQADLVLALATYQHTRLSINLADQTRRE</sequence>
<evidence type="ECO:0000313" key="2">
    <source>
        <dbReference type="EMBL" id="QCF25187.1"/>
    </source>
</evidence>
<evidence type="ECO:0000313" key="3">
    <source>
        <dbReference type="Proteomes" id="UP000298049"/>
    </source>
</evidence>
<proteinExistence type="predicted"/>
<organism evidence="2 3">
    <name type="scientific">Hydrocarboniclastica marina</name>
    <dbReference type="NCBI Taxonomy" id="2259620"/>
    <lineage>
        <taxon>Bacteria</taxon>
        <taxon>Pseudomonadati</taxon>
        <taxon>Pseudomonadota</taxon>
        <taxon>Gammaproteobacteria</taxon>
        <taxon>Alteromonadales</taxon>
        <taxon>Alteromonadaceae</taxon>
        <taxon>Hydrocarboniclastica</taxon>
    </lineage>
</organism>
<dbReference type="Proteomes" id="UP000298049">
    <property type="component" value="Chromosome"/>
</dbReference>
<dbReference type="RefSeq" id="WP_136547181.1">
    <property type="nucleotide sequence ID" value="NZ_CP031093.1"/>
</dbReference>
<dbReference type="PROSITE" id="PS51257">
    <property type="entry name" value="PROKAR_LIPOPROTEIN"/>
    <property type="match status" value="1"/>
</dbReference>
<dbReference type="EMBL" id="CP031093">
    <property type="protein sequence ID" value="QCF25187.1"/>
    <property type="molecule type" value="Genomic_DNA"/>
</dbReference>
<keyword evidence="3" id="KW-1185">Reference proteome</keyword>
<evidence type="ECO:0000256" key="1">
    <source>
        <dbReference type="SAM" id="MobiDB-lite"/>
    </source>
</evidence>
<dbReference type="AlphaFoldDB" id="A0A4P7XHB5"/>
<accession>A0A4P7XHB5</accession>
<protein>
    <recommendedName>
        <fullName evidence="4">Lipoprotein</fullName>
    </recommendedName>
</protein>